<evidence type="ECO:0000313" key="6">
    <source>
        <dbReference type="EMBL" id="VHO01523.1"/>
    </source>
</evidence>
<dbReference type="Proteomes" id="UP000324288">
    <property type="component" value="Chromosome"/>
</dbReference>
<keyword evidence="1 6" id="KW-0489">Methyltransferase</keyword>
<evidence type="ECO:0000313" key="7">
    <source>
        <dbReference type="Proteomes" id="UP000068137"/>
    </source>
</evidence>
<dbReference type="GO" id="GO:0032259">
    <property type="term" value="P:methylation"/>
    <property type="evidence" value="ECO:0007669"/>
    <property type="project" value="UniProtKB-KW"/>
</dbReference>
<dbReference type="Proteomes" id="UP000068137">
    <property type="component" value="Chromosome"/>
</dbReference>
<dbReference type="SUPFAM" id="SSF53335">
    <property type="entry name" value="S-adenosyl-L-methionine-dependent methyltransferases"/>
    <property type="match status" value="1"/>
</dbReference>
<dbReference type="PANTHER" id="PTHR43464:SF19">
    <property type="entry name" value="UBIQUINONE BIOSYNTHESIS O-METHYLTRANSFERASE, MITOCHONDRIAL"/>
    <property type="match status" value="1"/>
</dbReference>
<dbReference type="Pfam" id="PF13649">
    <property type="entry name" value="Methyltransf_25"/>
    <property type="match status" value="1"/>
</dbReference>
<dbReference type="CDD" id="cd02440">
    <property type="entry name" value="AdoMet_MTases"/>
    <property type="match status" value="1"/>
</dbReference>
<name>A0A0M4M8Z7_9ACTN</name>
<protein>
    <submittedName>
        <fullName evidence="6">Ubiquinone biosynthesis O-methyltransferase</fullName>
    </submittedName>
</protein>
<dbReference type="RefSeq" id="WP_053962446.1">
    <property type="nucleotide sequence ID" value="NZ_CAJPTR010000008.1"/>
</dbReference>
<evidence type="ECO:0000259" key="4">
    <source>
        <dbReference type="Pfam" id="PF13649"/>
    </source>
</evidence>
<evidence type="ECO:0000313" key="8">
    <source>
        <dbReference type="Proteomes" id="UP000324288"/>
    </source>
</evidence>
<reference evidence="5 7" key="1">
    <citation type="journal article" date="2015" name="Genome Announc.">
        <title>Complete Genome Sequences for Two Strains of a Novel Fastidious, Partially Acid-Fast, Gram-Positive Corynebacterineae Bacterium, Derived from Human Clinical Samples.</title>
        <authorList>
            <person name="Nicholson A.C."/>
            <person name="Bell M."/>
            <person name="Humrighouse B.W."/>
            <person name="McQuiston J.R."/>
        </authorList>
    </citation>
    <scope>NUCLEOTIDE SEQUENCE [LARGE SCALE GENOMIC DNA]</scope>
    <source>
        <strain evidence="5 7">X1698</strain>
    </source>
</reference>
<keyword evidence="3" id="KW-0949">S-adenosyl-L-methionine</keyword>
<dbReference type="EMBL" id="LR584267">
    <property type="protein sequence ID" value="VHO01523.1"/>
    <property type="molecule type" value="Genomic_DNA"/>
</dbReference>
<reference evidence="5" key="2">
    <citation type="journal article" date="2016" name="Int. J. Syst. Evol. Microbiol.">
        <title>Lawsonella clevelandensis gen. nov., sp. nov., a new member of the suborder Corynebacterineae isolated from human abscesses.</title>
        <authorList>
            <person name="Bell M.E."/>
            <person name="Bernard K.A."/>
            <person name="Harrington S.M."/>
            <person name="Patel N.B."/>
            <person name="Tucker T.A."/>
            <person name="Metcalfe M.G."/>
            <person name="McQuiston J.R."/>
        </authorList>
    </citation>
    <scope>NUCLEOTIDE SEQUENCE</scope>
    <source>
        <strain evidence="5">X1698</strain>
    </source>
</reference>
<keyword evidence="6" id="KW-0830">Ubiquinone</keyword>
<feature type="domain" description="Methyltransferase" evidence="4">
    <location>
        <begin position="41"/>
        <end position="143"/>
    </location>
</feature>
<dbReference type="PANTHER" id="PTHR43464">
    <property type="entry name" value="METHYLTRANSFERASE"/>
    <property type="match status" value="1"/>
</dbReference>
<sequence length="209" mass="22589">MAERTSADWDARYSETPAPWGGTPAAAVVERLSTMEPGTALDLGCGDGRHARLLAQMGWDVVGVDLSPEAIRIAAEHESLGPKIVYTVGNVCNWVPVYDAQVTGDDRFTSGKFDLILGAYLHLPMHQLRDVLKRSQAWLQPHGALLYLGHAAENLRHGIGGPQDSALLPTVADLASASAGMRVIRLEHMVRPAGRSQAVDVLLHAENWD</sequence>
<evidence type="ECO:0000313" key="5">
    <source>
        <dbReference type="EMBL" id="ALE19376.1"/>
    </source>
</evidence>
<dbReference type="OrthoDB" id="9786503at2"/>
<keyword evidence="8" id="KW-1185">Reference proteome</keyword>
<keyword evidence="2 6" id="KW-0808">Transferase</keyword>
<organism evidence="5 7">
    <name type="scientific">Lawsonella clevelandensis</name>
    <dbReference type="NCBI Taxonomy" id="1528099"/>
    <lineage>
        <taxon>Bacteria</taxon>
        <taxon>Bacillati</taxon>
        <taxon>Actinomycetota</taxon>
        <taxon>Actinomycetes</taxon>
        <taxon>Mycobacteriales</taxon>
        <taxon>Lawsonellaceae</taxon>
        <taxon>Lawsonella</taxon>
    </lineage>
</organism>
<dbReference type="InterPro" id="IPR041698">
    <property type="entry name" value="Methyltransf_25"/>
</dbReference>
<dbReference type="GO" id="GO:0008168">
    <property type="term" value="F:methyltransferase activity"/>
    <property type="evidence" value="ECO:0007669"/>
    <property type="project" value="UniProtKB-KW"/>
</dbReference>
<dbReference type="AlphaFoldDB" id="A0A0M4M8Z7"/>
<reference evidence="6 8" key="3">
    <citation type="submission" date="2019-04" db="EMBL/GenBank/DDBJ databases">
        <authorList>
            <person name="Seth-Smith MB H."/>
            <person name="Seth-Smith H."/>
        </authorList>
    </citation>
    <scope>NUCLEOTIDE SEQUENCE [LARGE SCALE GENOMIC DNA]</scope>
    <source>
        <strain evidence="6">USB-603019</strain>
    </source>
</reference>
<dbReference type="GeneID" id="84895354"/>
<gene>
    <name evidence="6" type="primary">ubiG</name>
    <name evidence="5" type="ORF">AL705_07335</name>
    <name evidence="6" type="ORF">LC603019_01456</name>
</gene>
<dbReference type="Gene3D" id="3.40.50.150">
    <property type="entry name" value="Vaccinia Virus protein VP39"/>
    <property type="match status" value="1"/>
</dbReference>
<evidence type="ECO:0000256" key="2">
    <source>
        <dbReference type="ARBA" id="ARBA00022679"/>
    </source>
</evidence>
<evidence type="ECO:0000256" key="3">
    <source>
        <dbReference type="ARBA" id="ARBA00022691"/>
    </source>
</evidence>
<evidence type="ECO:0000256" key="1">
    <source>
        <dbReference type="ARBA" id="ARBA00022603"/>
    </source>
</evidence>
<accession>A0A0M4M8Z7</accession>
<dbReference type="InterPro" id="IPR029063">
    <property type="entry name" value="SAM-dependent_MTases_sf"/>
</dbReference>
<dbReference type="KEGG" id="cbq:AL705_07335"/>
<dbReference type="EMBL" id="CP012390">
    <property type="protein sequence ID" value="ALE19376.1"/>
    <property type="molecule type" value="Genomic_DNA"/>
</dbReference>
<proteinExistence type="predicted"/>